<protein>
    <submittedName>
        <fullName evidence="1">Uncharacterized protein</fullName>
    </submittedName>
</protein>
<organism evidence="1 2">
    <name type="scientific">Riccia fluitans</name>
    <dbReference type="NCBI Taxonomy" id="41844"/>
    <lineage>
        <taxon>Eukaryota</taxon>
        <taxon>Viridiplantae</taxon>
        <taxon>Streptophyta</taxon>
        <taxon>Embryophyta</taxon>
        <taxon>Marchantiophyta</taxon>
        <taxon>Marchantiopsida</taxon>
        <taxon>Marchantiidae</taxon>
        <taxon>Marchantiales</taxon>
        <taxon>Ricciaceae</taxon>
        <taxon>Riccia</taxon>
    </lineage>
</organism>
<dbReference type="EMBL" id="JBHFFA010000001">
    <property type="protein sequence ID" value="KAL2652752.1"/>
    <property type="molecule type" value="Genomic_DNA"/>
</dbReference>
<evidence type="ECO:0000313" key="2">
    <source>
        <dbReference type="Proteomes" id="UP001605036"/>
    </source>
</evidence>
<dbReference type="Proteomes" id="UP001605036">
    <property type="component" value="Unassembled WGS sequence"/>
</dbReference>
<dbReference type="AlphaFoldDB" id="A0ABD1ZN90"/>
<evidence type="ECO:0000313" key="1">
    <source>
        <dbReference type="EMBL" id="KAL2652752.1"/>
    </source>
</evidence>
<accession>A0ABD1ZN90</accession>
<name>A0ABD1ZN90_9MARC</name>
<sequence length="137" mass="15380">MGKKKKKIYGSGRSIGSPIDSRLETLKICQRFDTQGESTNLVSRSDAPLPTIKHTPAAPAYYRQEESHDLQRVTRTEGLARLRGTIRHLCLFCPRIQLPFASRGMFREECEAVKCVSNETRLDVVGLDSDKGSLNLE</sequence>
<keyword evidence="2" id="KW-1185">Reference proteome</keyword>
<proteinExistence type="predicted"/>
<gene>
    <name evidence="1" type="ORF">R1flu_020880</name>
</gene>
<comment type="caution">
    <text evidence="1">The sequence shown here is derived from an EMBL/GenBank/DDBJ whole genome shotgun (WGS) entry which is preliminary data.</text>
</comment>
<reference evidence="1 2" key="1">
    <citation type="submission" date="2024-09" db="EMBL/GenBank/DDBJ databases">
        <title>Chromosome-scale assembly of Riccia fluitans.</title>
        <authorList>
            <person name="Paukszto L."/>
            <person name="Sawicki J."/>
            <person name="Karawczyk K."/>
            <person name="Piernik-Szablinska J."/>
            <person name="Szczecinska M."/>
            <person name="Mazdziarz M."/>
        </authorList>
    </citation>
    <scope>NUCLEOTIDE SEQUENCE [LARGE SCALE GENOMIC DNA]</scope>
    <source>
        <strain evidence="1">Rf_01</strain>
        <tissue evidence="1">Aerial parts of the thallus</tissue>
    </source>
</reference>